<keyword evidence="1" id="KW-1133">Transmembrane helix</keyword>
<dbReference type="EMBL" id="JABCJJ010000006">
    <property type="protein sequence ID" value="NMR19672.1"/>
    <property type="molecule type" value="Genomic_DNA"/>
</dbReference>
<organism evidence="2 3">
    <name type="scientific">Cellulomonas fimi</name>
    <dbReference type="NCBI Taxonomy" id="1708"/>
    <lineage>
        <taxon>Bacteria</taxon>
        <taxon>Bacillati</taxon>
        <taxon>Actinomycetota</taxon>
        <taxon>Actinomycetes</taxon>
        <taxon>Micrococcales</taxon>
        <taxon>Cellulomonadaceae</taxon>
        <taxon>Cellulomonas</taxon>
    </lineage>
</organism>
<keyword evidence="1" id="KW-0472">Membrane</keyword>
<sequence length="189" mass="19339">MTALLGIGVVGIGLGIAALRRIGRGASRGRGLAIAGVVIGAAWTLAQVVLVVLAVQLAGLAQPLGLDVAEPVDARARQLVTGHCVGALPPDGEIDVVQVVPCGEPHAAQVVSEYRFAADARWPGQVAADRRVAVGCEVTDAEADAGVTALVWAPTEDSWARGDRTGLCLLRTPDPVTGSFLDGTVDLPR</sequence>
<evidence type="ECO:0000313" key="2">
    <source>
        <dbReference type="EMBL" id="NMR19672.1"/>
    </source>
</evidence>
<dbReference type="AlphaFoldDB" id="A0A7Y0LZM1"/>
<gene>
    <name evidence="2" type="ORF">HIR71_05440</name>
</gene>
<comment type="caution">
    <text evidence="2">The sequence shown here is derived from an EMBL/GenBank/DDBJ whole genome shotgun (WGS) entry which is preliminary data.</text>
</comment>
<keyword evidence="3" id="KW-1185">Reference proteome</keyword>
<accession>A0A7Y0LZM1</accession>
<evidence type="ECO:0000313" key="3">
    <source>
        <dbReference type="Proteomes" id="UP000562124"/>
    </source>
</evidence>
<feature type="transmembrane region" description="Helical" evidence="1">
    <location>
        <begin position="34"/>
        <end position="55"/>
    </location>
</feature>
<reference evidence="2 3" key="1">
    <citation type="submission" date="2020-04" db="EMBL/GenBank/DDBJ databases">
        <title>Sequencing and Assembly of C. fimi.</title>
        <authorList>
            <person name="Ramsey A.R."/>
        </authorList>
    </citation>
    <scope>NUCLEOTIDE SEQUENCE [LARGE SCALE GENOMIC DNA]</scope>
    <source>
        <strain evidence="2 3">SB</strain>
    </source>
</reference>
<protein>
    <recommendedName>
        <fullName evidence="4">Septum formation-related domain-containing protein</fullName>
    </recommendedName>
</protein>
<proteinExistence type="predicted"/>
<evidence type="ECO:0000256" key="1">
    <source>
        <dbReference type="SAM" id="Phobius"/>
    </source>
</evidence>
<name>A0A7Y0LZM1_CELFI</name>
<dbReference type="Proteomes" id="UP000562124">
    <property type="component" value="Unassembled WGS sequence"/>
</dbReference>
<keyword evidence="1" id="KW-0812">Transmembrane</keyword>
<evidence type="ECO:0008006" key="4">
    <source>
        <dbReference type="Google" id="ProtNLM"/>
    </source>
</evidence>